<sequence length="192" mass="21231">MNLQSPATGRLAGTPEATAADAFAMPAKLDRAIVHKTDPVNVFVASIERADATSEGYDTFTATLAIDPHHAFFFEHPLDHVPGLMMIEATRQSGTAISHRFYDVPHDLVFVLNSLEVTFEHFAELHAPLSVRFVIVAKTYRHDRLSALACETQWLQLGRPLGTMNARWSFSSPTLLARLRHSAKAMKAGDIH</sequence>
<dbReference type="AlphaFoldDB" id="A0A5E4VQV8"/>
<keyword evidence="3" id="KW-1185">Reference proteome</keyword>
<dbReference type="Proteomes" id="UP000334380">
    <property type="component" value="Unassembled WGS sequence"/>
</dbReference>
<name>A0A5E4VQV8_9BURK</name>
<proteinExistence type="predicted"/>
<feature type="domain" description="A-factor biosynthesis hotdog" evidence="1">
    <location>
        <begin position="34"/>
        <end position="169"/>
    </location>
</feature>
<accession>A0A5E4VQV8</accession>
<evidence type="ECO:0000259" key="1">
    <source>
        <dbReference type="Pfam" id="PF03756"/>
    </source>
</evidence>
<evidence type="ECO:0000313" key="2">
    <source>
        <dbReference type="EMBL" id="VVE13919.1"/>
    </source>
</evidence>
<dbReference type="EMBL" id="CABPRU010000006">
    <property type="protein sequence ID" value="VVE13919.1"/>
    <property type="molecule type" value="Genomic_DNA"/>
</dbReference>
<dbReference type="RefSeq" id="WP_150613402.1">
    <property type="nucleotide sequence ID" value="NZ_CABPRU010000006.1"/>
</dbReference>
<dbReference type="InterPro" id="IPR029069">
    <property type="entry name" value="HotDog_dom_sf"/>
</dbReference>
<dbReference type="SUPFAM" id="SSF54637">
    <property type="entry name" value="Thioesterase/thiol ester dehydrase-isomerase"/>
    <property type="match status" value="1"/>
</dbReference>
<gene>
    <name evidence="2" type="ORF">PTE31013_02798</name>
</gene>
<reference evidence="2 3" key="1">
    <citation type="submission" date="2019-08" db="EMBL/GenBank/DDBJ databases">
        <authorList>
            <person name="Peeters C."/>
        </authorList>
    </citation>
    <scope>NUCLEOTIDE SEQUENCE [LARGE SCALE GENOMIC DNA]</scope>
    <source>
        <strain evidence="2 3">LMG 31013</strain>
    </source>
</reference>
<evidence type="ECO:0000313" key="3">
    <source>
        <dbReference type="Proteomes" id="UP000334380"/>
    </source>
</evidence>
<organism evidence="2 3">
    <name type="scientific">Pandoraea terrigena</name>
    <dbReference type="NCBI Taxonomy" id="2508292"/>
    <lineage>
        <taxon>Bacteria</taxon>
        <taxon>Pseudomonadati</taxon>
        <taxon>Pseudomonadota</taxon>
        <taxon>Betaproteobacteria</taxon>
        <taxon>Burkholderiales</taxon>
        <taxon>Burkholderiaceae</taxon>
        <taxon>Pandoraea</taxon>
    </lineage>
</organism>
<dbReference type="Pfam" id="PF03756">
    <property type="entry name" value="AfsA"/>
    <property type="match status" value="1"/>
</dbReference>
<dbReference type="OrthoDB" id="594159at2"/>
<dbReference type="InterPro" id="IPR005509">
    <property type="entry name" value="AfsA_hotdog_dom"/>
</dbReference>
<protein>
    <submittedName>
        <fullName evidence="2">A-factor biosynthesis repeat-containing protein</fullName>
    </submittedName>
</protein>